<feature type="domain" description="Acyl-CoA dehydrogenase-like C-terminal" evidence="11">
    <location>
        <begin position="521"/>
        <end position="625"/>
    </location>
</feature>
<organism evidence="12 13">
    <name type="scientific">Desulfosporosinus orientis (strain ATCC 19365 / DSM 765 / NCIMB 8382 / VKM B-1628 / Singapore I)</name>
    <name type="common">Desulfotomaculum orientis</name>
    <dbReference type="NCBI Taxonomy" id="768706"/>
    <lineage>
        <taxon>Bacteria</taxon>
        <taxon>Bacillati</taxon>
        <taxon>Bacillota</taxon>
        <taxon>Clostridia</taxon>
        <taxon>Eubacteriales</taxon>
        <taxon>Desulfitobacteriaceae</taxon>
        <taxon>Desulfosporosinus</taxon>
    </lineage>
</organism>
<proteinExistence type="inferred from homology"/>
<dbReference type="FunFam" id="1.10.540.10:FF:000001">
    <property type="entry name" value="Very long-chain-specific acyl-CoA dehydrogenase, mitochondrial"/>
    <property type="match status" value="1"/>
</dbReference>
<dbReference type="InterPro" id="IPR036250">
    <property type="entry name" value="AcylCo_DH-like_C"/>
</dbReference>
<evidence type="ECO:0000256" key="4">
    <source>
        <dbReference type="ARBA" id="ARBA00022827"/>
    </source>
</evidence>
<reference evidence="13" key="1">
    <citation type="submission" date="2011-11" db="EMBL/GenBank/DDBJ databases">
        <title>Complete sequence of Desulfosporosinus orientis DSM 765.</title>
        <authorList>
            <person name="Lucas S."/>
            <person name="Han J."/>
            <person name="Lapidus A."/>
            <person name="Cheng J.-F."/>
            <person name="Goodwin L."/>
            <person name="Pitluck S."/>
            <person name="Peters L."/>
            <person name="Ovchinnikova G."/>
            <person name="Teshima H."/>
            <person name="Detter J.C."/>
            <person name="Han C."/>
            <person name="Tapia R."/>
            <person name="Land M."/>
            <person name="Hauser L."/>
            <person name="Kyrpides N."/>
            <person name="Ivanova N."/>
            <person name="Pagani I."/>
            <person name="Pester M."/>
            <person name="Spring S."/>
            <person name="Ollivier B."/>
            <person name="Rattei T."/>
            <person name="Klenk H.-P."/>
            <person name="Wagner M."/>
            <person name="Loy A."/>
            <person name="Woyke T."/>
        </authorList>
    </citation>
    <scope>NUCLEOTIDE SEQUENCE [LARGE SCALE GENOMIC DNA]</scope>
    <source>
        <strain evidence="13">ATCC 19365 / DSM 765 / NCIMB 8382 / VKM B-1628</strain>
    </source>
</reference>
<evidence type="ECO:0000313" key="13">
    <source>
        <dbReference type="Proteomes" id="UP000006346"/>
    </source>
</evidence>
<dbReference type="FunFam" id="1.20.140.10:FF:000019">
    <property type="entry name" value="Acyl-CoA dehydrogenase"/>
    <property type="match status" value="1"/>
</dbReference>
<dbReference type="GO" id="GO:0050660">
    <property type="term" value="F:flavin adenine dinucleotide binding"/>
    <property type="evidence" value="ECO:0007669"/>
    <property type="project" value="InterPro"/>
</dbReference>
<reference evidence="12 13" key="2">
    <citation type="journal article" date="2012" name="J. Bacteriol.">
        <title>Complete genome sequences of Desulfosporosinus orientis DSM765T, Desulfosporosinus youngiae DSM17734T, Desulfosporosinus meridiei DSM13257T, and Desulfosporosinus acidiphilus DSM22704T.</title>
        <authorList>
            <person name="Pester M."/>
            <person name="Brambilla E."/>
            <person name="Alazard D."/>
            <person name="Rattei T."/>
            <person name="Weinmaier T."/>
            <person name="Han J."/>
            <person name="Lucas S."/>
            <person name="Lapidus A."/>
            <person name="Cheng J.F."/>
            <person name="Goodwin L."/>
            <person name="Pitluck S."/>
            <person name="Peters L."/>
            <person name="Ovchinnikova G."/>
            <person name="Teshima H."/>
            <person name="Detter J.C."/>
            <person name="Han C.S."/>
            <person name="Tapia R."/>
            <person name="Land M.L."/>
            <person name="Hauser L."/>
            <person name="Kyrpides N.C."/>
            <person name="Ivanova N.N."/>
            <person name="Pagani I."/>
            <person name="Huntmann M."/>
            <person name="Wei C.L."/>
            <person name="Davenport K.W."/>
            <person name="Daligault H."/>
            <person name="Chain P.S."/>
            <person name="Chen A."/>
            <person name="Mavromatis K."/>
            <person name="Markowitz V."/>
            <person name="Szeto E."/>
            <person name="Mikhailova N."/>
            <person name="Pati A."/>
            <person name="Wagner M."/>
            <person name="Woyke T."/>
            <person name="Ollivier B."/>
            <person name="Klenk H.P."/>
            <person name="Spring S."/>
            <person name="Loy A."/>
        </authorList>
    </citation>
    <scope>NUCLEOTIDE SEQUENCE [LARGE SCALE GENOMIC DNA]</scope>
    <source>
        <strain evidence="13">ATCC 19365 / DSM 765 / NCIMB 8382 / VKM B-1628</strain>
    </source>
</reference>
<dbReference type="Pfam" id="PF02771">
    <property type="entry name" value="Acyl-CoA_dh_N"/>
    <property type="match status" value="1"/>
</dbReference>
<gene>
    <name evidence="12" type="ordered locus">Desor_1506</name>
</gene>
<dbReference type="SUPFAM" id="SSF47203">
    <property type="entry name" value="Acyl-CoA dehydrogenase C-terminal domain-like"/>
    <property type="match status" value="1"/>
</dbReference>
<comment type="cofactor">
    <cofactor evidence="1 7">
        <name>FAD</name>
        <dbReference type="ChEBI" id="CHEBI:57692"/>
    </cofactor>
</comment>
<dbReference type="STRING" id="768706.Desor_1506"/>
<dbReference type="InterPro" id="IPR049426">
    <property type="entry name" value="Acyl-CoA-dh-like_C"/>
</dbReference>
<dbReference type="Gene3D" id="2.40.110.10">
    <property type="entry name" value="Butyryl-CoA Dehydrogenase, subunit A, domain 2"/>
    <property type="match status" value="1"/>
</dbReference>
<dbReference type="InterPro" id="IPR009100">
    <property type="entry name" value="AcylCoA_DH/oxidase_NM_dom_sf"/>
</dbReference>
<name>G7WAV0_DESOD</name>
<keyword evidence="5 7" id="KW-0560">Oxidoreductase</keyword>
<evidence type="ECO:0000313" key="12">
    <source>
        <dbReference type="EMBL" id="AET67161.1"/>
    </source>
</evidence>
<dbReference type="InterPro" id="IPR037069">
    <property type="entry name" value="AcylCoA_DH/ox_N_sf"/>
</dbReference>
<dbReference type="Gene3D" id="1.10.540.10">
    <property type="entry name" value="Acyl-CoA dehydrogenase/oxidase, N-terminal domain"/>
    <property type="match status" value="1"/>
</dbReference>
<evidence type="ECO:0000256" key="7">
    <source>
        <dbReference type="RuleBase" id="RU362125"/>
    </source>
</evidence>
<dbReference type="InterPro" id="IPR046373">
    <property type="entry name" value="Acyl-CoA_Oxase/DH_mid-dom_sf"/>
</dbReference>
<keyword evidence="4 7" id="KW-0274">FAD</keyword>
<feature type="domain" description="Acyl-CoA dehydrogenase/oxidase N-terminal" evidence="10">
    <location>
        <begin position="92"/>
        <end position="203"/>
    </location>
</feature>
<keyword evidence="13" id="KW-1185">Reference proteome</keyword>
<comment type="catalytic activity">
    <reaction evidence="6">
        <text>a 2,3-saturated acyl-CoA + A = a 2,3-dehydroacyl-CoA + AH2</text>
        <dbReference type="Rhea" id="RHEA:48608"/>
        <dbReference type="ChEBI" id="CHEBI:13193"/>
        <dbReference type="ChEBI" id="CHEBI:17499"/>
        <dbReference type="ChEBI" id="CHEBI:60015"/>
        <dbReference type="ChEBI" id="CHEBI:65111"/>
    </reaction>
</comment>
<dbReference type="FunFam" id="2.40.110.10:FF:000001">
    <property type="entry name" value="Acyl-CoA dehydrogenase, mitochondrial"/>
    <property type="match status" value="1"/>
</dbReference>
<dbReference type="AlphaFoldDB" id="G7WAV0"/>
<evidence type="ECO:0000256" key="3">
    <source>
        <dbReference type="ARBA" id="ARBA00022630"/>
    </source>
</evidence>
<dbReference type="KEGG" id="dor:Desor_1506"/>
<evidence type="ECO:0000259" key="9">
    <source>
        <dbReference type="Pfam" id="PF02770"/>
    </source>
</evidence>
<evidence type="ECO:0000256" key="6">
    <source>
        <dbReference type="ARBA" id="ARBA00052546"/>
    </source>
</evidence>
<protein>
    <submittedName>
        <fullName evidence="12">Acyl-CoA dehydrogenase</fullName>
    </submittedName>
</protein>
<evidence type="ECO:0000259" key="10">
    <source>
        <dbReference type="Pfam" id="PF02771"/>
    </source>
</evidence>
<dbReference type="Pfam" id="PF21263">
    <property type="entry name" value="Acyl-CoA-dh_C"/>
    <property type="match status" value="1"/>
</dbReference>
<dbReference type="GO" id="GO:0003995">
    <property type="term" value="F:acyl-CoA dehydrogenase activity"/>
    <property type="evidence" value="ECO:0007669"/>
    <property type="project" value="InterPro"/>
</dbReference>
<dbReference type="Pfam" id="PF02770">
    <property type="entry name" value="Acyl-CoA_dh_M"/>
    <property type="match status" value="1"/>
</dbReference>
<dbReference type="PROSITE" id="PS00072">
    <property type="entry name" value="ACYL_COA_DH_1"/>
    <property type="match status" value="1"/>
</dbReference>
<dbReference type="PROSITE" id="PS00073">
    <property type="entry name" value="ACYL_COA_DH_2"/>
    <property type="match status" value="1"/>
</dbReference>
<dbReference type="HOGENOM" id="CLU_018204_3_3_9"/>
<dbReference type="InterPro" id="IPR006091">
    <property type="entry name" value="Acyl-CoA_Oxase/DH_mid-dom"/>
</dbReference>
<dbReference type="InterPro" id="IPR009075">
    <property type="entry name" value="AcylCo_DH/oxidase_C"/>
</dbReference>
<dbReference type="PANTHER" id="PTHR43884">
    <property type="entry name" value="ACYL-COA DEHYDROGENASE"/>
    <property type="match status" value="1"/>
</dbReference>
<evidence type="ECO:0000259" key="11">
    <source>
        <dbReference type="Pfam" id="PF21263"/>
    </source>
</evidence>
<keyword evidence="3 7" id="KW-0285">Flavoprotein</keyword>
<evidence type="ECO:0000259" key="8">
    <source>
        <dbReference type="Pfam" id="PF00441"/>
    </source>
</evidence>
<dbReference type="InterPro" id="IPR006089">
    <property type="entry name" value="Acyl-CoA_DH_CS"/>
</dbReference>
<dbReference type="Pfam" id="PF00441">
    <property type="entry name" value="Acyl-CoA_dh_1"/>
    <property type="match status" value="1"/>
</dbReference>
<dbReference type="Proteomes" id="UP000006346">
    <property type="component" value="Chromosome"/>
</dbReference>
<sequence length="656" mass="71928">MGADSRVWLVSQVKVRANCLLDTQNVSVVLYQNRFESEIRCYLPRFPYTNLEHRISHLDNEEEQDMELAVRGGGFLLTEVTPDQIFVREEINEDHRQLKRMAHNFMSKEVAPRIEEIEEQKDGVAREFMRQAGELGLLGLEIPEEFEGLALDKASTVVVGEEVPRGGSFAVSYAAHTGIGTLPIVYFGTPEQKAKYLPGLANGSKVAAYCLTEPGSGSDALGAKATAVLNAEGTHYCLNGTKQFITNAGFADVFLVYAKVDGKLTNFIVERDYPGLSLGPEEQKMGIKGSSTRQVILEDVMVPVENIVGELGRGHVVAFNILNVGRFKLAAGAIGSVEVVLETALKYASERKQFGAALNTFGAIQNKIAEIATRAFMAESVVYRTAGLMESGFHDLDLTGDCRKEAGKALEEYAIECSLNKVYASEVLDFAVDEGVQIHGGYGFIKEYPIERMYRDSRINRLFEGTNEINRLLVPGTLLKRAMTGELPLLQAAQAVSKELVSIGLGGEAEGLEALNQMTQKAKKLCLMAAGLAAQNMGMALKDNQFILTGMAEMVLQVYAMESAVLRAQKVQTLEVTDEHKEFVAKAATLGAYSAFTILEQQAKEVLCAVEKGDSLSTVLAGMRKLVRRPNVDMIGLRQEIAKYIIEKEGYPVNYI</sequence>
<accession>G7WAV0</accession>
<dbReference type="PANTHER" id="PTHR43884:SF12">
    <property type="entry name" value="ISOVALERYL-COA DEHYDROGENASE, MITOCHONDRIAL-RELATED"/>
    <property type="match status" value="1"/>
</dbReference>
<evidence type="ECO:0000256" key="1">
    <source>
        <dbReference type="ARBA" id="ARBA00001974"/>
    </source>
</evidence>
<dbReference type="PATRIC" id="fig|768706.3.peg.1495"/>
<dbReference type="SUPFAM" id="SSF56645">
    <property type="entry name" value="Acyl-CoA dehydrogenase NM domain-like"/>
    <property type="match status" value="1"/>
</dbReference>
<dbReference type="Gene3D" id="1.20.140.10">
    <property type="entry name" value="Butyryl-CoA Dehydrogenase, subunit A, domain 3"/>
    <property type="match status" value="2"/>
</dbReference>
<comment type="similarity">
    <text evidence="2 7">Belongs to the acyl-CoA dehydrogenase family.</text>
</comment>
<feature type="domain" description="Acyl-CoA dehydrogenase/oxidase C-terminal" evidence="8">
    <location>
        <begin position="312"/>
        <end position="474"/>
    </location>
</feature>
<dbReference type="EMBL" id="CP003108">
    <property type="protein sequence ID" value="AET67161.1"/>
    <property type="molecule type" value="Genomic_DNA"/>
</dbReference>
<feature type="domain" description="Acyl-CoA oxidase/dehydrogenase middle" evidence="9">
    <location>
        <begin position="208"/>
        <end position="300"/>
    </location>
</feature>
<dbReference type="InterPro" id="IPR013786">
    <property type="entry name" value="AcylCoA_DH/ox_N"/>
</dbReference>
<evidence type="ECO:0000256" key="5">
    <source>
        <dbReference type="ARBA" id="ARBA00023002"/>
    </source>
</evidence>
<evidence type="ECO:0000256" key="2">
    <source>
        <dbReference type="ARBA" id="ARBA00009347"/>
    </source>
</evidence>
<dbReference type="eggNOG" id="COG1960">
    <property type="taxonomic scope" value="Bacteria"/>
</dbReference>